<sequence length="50" mass="5709">MIVAIAIRLRLTVLHEDSDFETVARFVPELKQYRLRHGPPTEKAMSTVDG</sequence>
<gene>
    <name evidence="1" type="ORF">LXN57_15935</name>
</gene>
<evidence type="ECO:0000313" key="2">
    <source>
        <dbReference type="Proteomes" id="UP001523216"/>
    </source>
</evidence>
<dbReference type="EMBL" id="JAMQOL010000019">
    <property type="protein sequence ID" value="MCM4079063.1"/>
    <property type="molecule type" value="Genomic_DNA"/>
</dbReference>
<proteinExistence type="predicted"/>
<keyword evidence="2" id="KW-1185">Reference proteome</keyword>
<comment type="caution">
    <text evidence="1">The sequence shown here is derived from an EMBL/GenBank/DDBJ whole genome shotgun (WGS) entry which is preliminary data.</text>
</comment>
<dbReference type="Gene3D" id="3.40.50.1010">
    <property type="entry name" value="5'-nuclease"/>
    <property type="match status" value="1"/>
</dbReference>
<dbReference type="Proteomes" id="UP001523216">
    <property type="component" value="Unassembled WGS sequence"/>
</dbReference>
<reference evidence="1 2" key="1">
    <citation type="submission" date="2022-06" db="EMBL/GenBank/DDBJ databases">
        <title>Actinoplanes abujensis sp. nov., isolated from Nigerian arid soil.</title>
        <authorList>
            <person name="Ding P."/>
        </authorList>
    </citation>
    <scope>NUCLEOTIDE SEQUENCE [LARGE SCALE GENOMIC DNA]</scope>
    <source>
        <strain evidence="2">TRM88002</strain>
    </source>
</reference>
<accession>A0ABT0XZ46</accession>
<dbReference type="RefSeq" id="WP_251798943.1">
    <property type="nucleotide sequence ID" value="NZ_JAMQOL010000019.1"/>
</dbReference>
<evidence type="ECO:0008006" key="3">
    <source>
        <dbReference type="Google" id="ProtNLM"/>
    </source>
</evidence>
<organism evidence="1 2">
    <name type="scientific">Paractinoplanes hotanensis</name>
    <dbReference type="NCBI Taxonomy" id="2906497"/>
    <lineage>
        <taxon>Bacteria</taxon>
        <taxon>Bacillati</taxon>
        <taxon>Actinomycetota</taxon>
        <taxon>Actinomycetes</taxon>
        <taxon>Micromonosporales</taxon>
        <taxon>Micromonosporaceae</taxon>
        <taxon>Paractinoplanes</taxon>
    </lineage>
</organism>
<name>A0ABT0XZ46_9ACTN</name>
<protein>
    <recommendedName>
        <fullName evidence="3">PIN domain-containing protein</fullName>
    </recommendedName>
</protein>
<evidence type="ECO:0000313" key="1">
    <source>
        <dbReference type="EMBL" id="MCM4079063.1"/>
    </source>
</evidence>